<dbReference type="Pfam" id="PF02687">
    <property type="entry name" value="FtsX"/>
    <property type="match status" value="1"/>
</dbReference>
<proteinExistence type="predicted"/>
<dbReference type="GO" id="GO:0005886">
    <property type="term" value="C:plasma membrane"/>
    <property type="evidence" value="ECO:0007669"/>
    <property type="project" value="UniProtKB-SubCell"/>
</dbReference>
<name>A0A9D2KHB9_9FIRM</name>
<evidence type="ECO:0000259" key="7">
    <source>
        <dbReference type="Pfam" id="PF02687"/>
    </source>
</evidence>
<evidence type="ECO:0000256" key="2">
    <source>
        <dbReference type="ARBA" id="ARBA00022475"/>
    </source>
</evidence>
<keyword evidence="5 6" id="KW-0472">Membrane</keyword>
<protein>
    <submittedName>
        <fullName evidence="8">ABC transporter permease</fullName>
    </submittedName>
</protein>
<feature type="transmembrane region" description="Helical" evidence="6">
    <location>
        <begin position="89"/>
        <end position="109"/>
    </location>
</feature>
<comment type="caution">
    <text evidence="8">The sequence shown here is derived from an EMBL/GenBank/DDBJ whole genome shotgun (WGS) entry which is preliminary data.</text>
</comment>
<evidence type="ECO:0000313" key="8">
    <source>
        <dbReference type="EMBL" id="HJA03093.1"/>
    </source>
</evidence>
<feature type="domain" description="ABC3 transporter permease C-terminal" evidence="7">
    <location>
        <begin position="96"/>
        <end position="214"/>
    </location>
</feature>
<feature type="transmembrane region" description="Helical" evidence="6">
    <location>
        <begin position="183"/>
        <end position="205"/>
    </location>
</feature>
<reference evidence="8" key="2">
    <citation type="submission" date="2021-04" db="EMBL/GenBank/DDBJ databases">
        <authorList>
            <person name="Gilroy R."/>
        </authorList>
    </citation>
    <scope>NUCLEOTIDE SEQUENCE</scope>
    <source>
        <strain evidence="8">CHK156-179</strain>
    </source>
</reference>
<organism evidence="8 9">
    <name type="scientific">Candidatus Gallimonas gallistercoris</name>
    <dbReference type="NCBI Taxonomy" id="2838602"/>
    <lineage>
        <taxon>Bacteria</taxon>
        <taxon>Bacillati</taxon>
        <taxon>Bacillota</taxon>
        <taxon>Clostridia</taxon>
        <taxon>Candidatus Gallimonas</taxon>
    </lineage>
</organism>
<evidence type="ECO:0000256" key="4">
    <source>
        <dbReference type="ARBA" id="ARBA00022989"/>
    </source>
</evidence>
<evidence type="ECO:0000256" key="1">
    <source>
        <dbReference type="ARBA" id="ARBA00004651"/>
    </source>
</evidence>
<dbReference type="Proteomes" id="UP000824221">
    <property type="component" value="Unassembled WGS sequence"/>
</dbReference>
<keyword evidence="3 6" id="KW-0812">Transmembrane</keyword>
<reference evidence="8" key="1">
    <citation type="journal article" date="2021" name="PeerJ">
        <title>Extensive microbial diversity within the chicken gut microbiome revealed by metagenomics and culture.</title>
        <authorList>
            <person name="Gilroy R."/>
            <person name="Ravi A."/>
            <person name="Getino M."/>
            <person name="Pursley I."/>
            <person name="Horton D.L."/>
            <person name="Alikhan N.F."/>
            <person name="Baker D."/>
            <person name="Gharbi K."/>
            <person name="Hall N."/>
            <person name="Watson M."/>
            <person name="Adriaenssens E.M."/>
            <person name="Foster-Nyarko E."/>
            <person name="Jarju S."/>
            <person name="Secka A."/>
            <person name="Antonio M."/>
            <person name="Oren A."/>
            <person name="Chaudhuri R.R."/>
            <person name="La Ragione R."/>
            <person name="Hildebrand F."/>
            <person name="Pallen M.J."/>
        </authorList>
    </citation>
    <scope>NUCLEOTIDE SEQUENCE</scope>
    <source>
        <strain evidence="8">CHK156-179</strain>
    </source>
</reference>
<keyword evidence="4 6" id="KW-1133">Transmembrane helix</keyword>
<evidence type="ECO:0000256" key="5">
    <source>
        <dbReference type="ARBA" id="ARBA00023136"/>
    </source>
</evidence>
<keyword evidence="2" id="KW-1003">Cell membrane</keyword>
<evidence type="ECO:0000256" key="3">
    <source>
        <dbReference type="ARBA" id="ARBA00022692"/>
    </source>
</evidence>
<accession>A0A9D2KHB9</accession>
<dbReference type="EMBL" id="DXAJ01000103">
    <property type="protein sequence ID" value="HJA03093.1"/>
    <property type="molecule type" value="Genomic_DNA"/>
</dbReference>
<dbReference type="AlphaFoldDB" id="A0A9D2KHB9"/>
<dbReference type="InterPro" id="IPR003838">
    <property type="entry name" value="ABC3_permease_C"/>
</dbReference>
<feature type="transmembrane region" description="Helical" evidence="6">
    <location>
        <begin position="144"/>
        <end position="163"/>
    </location>
</feature>
<evidence type="ECO:0000313" key="9">
    <source>
        <dbReference type="Proteomes" id="UP000824221"/>
    </source>
</evidence>
<gene>
    <name evidence="8" type="ORF">H9797_06955</name>
</gene>
<evidence type="ECO:0000256" key="6">
    <source>
        <dbReference type="SAM" id="Phobius"/>
    </source>
</evidence>
<comment type="subcellular location">
    <subcellularLocation>
        <location evidence="1">Cell membrane</location>
        <topology evidence="1">Multi-pass membrane protein</topology>
    </subcellularLocation>
</comment>
<sequence>MDTHAEEDALDDMTLVSLRTDPSRHLLFSEEHRANEQTIVFGGVKNKRMMRCAVELVLDAREKEGSGNPAPLGYTSLLPDESRTDEWDVGVFGGAAGGVLLLFSVLLCWHQMAAMLRLKERSIGILRSLGATEKFVFRLLTGETLFLCGAIFCAALLGTVLLYDLWLAPATAVGSFGVSFLVFNGWTALILAGLSFTVPLLSTLVPLKRFLKKPVVENITGK</sequence>